<keyword evidence="2" id="KW-1185">Reference proteome</keyword>
<comment type="caution">
    <text evidence="1">The sequence shown here is derived from an EMBL/GenBank/DDBJ whole genome shotgun (WGS) entry which is preliminary data.</text>
</comment>
<name>A0ACB7RXQ6_HYAAI</name>
<accession>A0ACB7RXQ6</accession>
<dbReference type="EMBL" id="CM023487">
    <property type="protein sequence ID" value="KAH6926576.1"/>
    <property type="molecule type" value="Genomic_DNA"/>
</dbReference>
<reference evidence="1" key="1">
    <citation type="submission" date="2020-05" db="EMBL/GenBank/DDBJ databases">
        <title>Large-scale comparative analyses of tick genomes elucidate their genetic diversity and vector capacities.</title>
        <authorList>
            <person name="Jia N."/>
            <person name="Wang J."/>
            <person name="Shi W."/>
            <person name="Du L."/>
            <person name="Sun Y."/>
            <person name="Zhan W."/>
            <person name="Jiang J."/>
            <person name="Wang Q."/>
            <person name="Zhang B."/>
            <person name="Ji P."/>
            <person name="Sakyi L.B."/>
            <person name="Cui X."/>
            <person name="Yuan T."/>
            <person name="Jiang B."/>
            <person name="Yang W."/>
            <person name="Lam T.T.-Y."/>
            <person name="Chang Q."/>
            <person name="Ding S."/>
            <person name="Wang X."/>
            <person name="Zhu J."/>
            <person name="Ruan X."/>
            <person name="Zhao L."/>
            <person name="Wei J."/>
            <person name="Que T."/>
            <person name="Du C."/>
            <person name="Cheng J."/>
            <person name="Dai P."/>
            <person name="Han X."/>
            <person name="Huang E."/>
            <person name="Gao Y."/>
            <person name="Liu J."/>
            <person name="Shao H."/>
            <person name="Ye R."/>
            <person name="Li L."/>
            <person name="Wei W."/>
            <person name="Wang X."/>
            <person name="Wang C."/>
            <person name="Yang T."/>
            <person name="Huo Q."/>
            <person name="Li W."/>
            <person name="Guo W."/>
            <person name="Chen H."/>
            <person name="Zhou L."/>
            <person name="Ni X."/>
            <person name="Tian J."/>
            <person name="Zhou Y."/>
            <person name="Sheng Y."/>
            <person name="Liu T."/>
            <person name="Pan Y."/>
            <person name="Xia L."/>
            <person name="Li J."/>
            <person name="Zhao F."/>
            <person name="Cao W."/>
        </authorList>
    </citation>
    <scope>NUCLEOTIDE SEQUENCE</scope>
    <source>
        <strain evidence="1">Hyas-2018</strain>
    </source>
</reference>
<protein>
    <submittedName>
        <fullName evidence="1">Uncharacterized protein</fullName>
    </submittedName>
</protein>
<sequence length="195" mass="20820">MALHWPPSCSPAESTGPKWQNADASANDKLKTLAQDALRHASVAFSHHHVVVEVLSAQTMVRLQYFLHSGKTHPCASQIMAKALGTALALMALHWPPSCSPAESAGPKWQNADASANDKLKTLAQDALRHASVAFSHHHVVVEVLSAQTMGQASLSSVIAQKQLDLVARARRAAAAHGVLDLKTPSIPEARRSTL</sequence>
<dbReference type="Proteomes" id="UP000821845">
    <property type="component" value="Chromosome 7"/>
</dbReference>
<gene>
    <name evidence="1" type="ORF">HPB50_019817</name>
</gene>
<evidence type="ECO:0000313" key="2">
    <source>
        <dbReference type="Proteomes" id="UP000821845"/>
    </source>
</evidence>
<evidence type="ECO:0000313" key="1">
    <source>
        <dbReference type="EMBL" id="KAH6926576.1"/>
    </source>
</evidence>
<organism evidence="1 2">
    <name type="scientific">Hyalomma asiaticum</name>
    <name type="common">Tick</name>
    <dbReference type="NCBI Taxonomy" id="266040"/>
    <lineage>
        <taxon>Eukaryota</taxon>
        <taxon>Metazoa</taxon>
        <taxon>Ecdysozoa</taxon>
        <taxon>Arthropoda</taxon>
        <taxon>Chelicerata</taxon>
        <taxon>Arachnida</taxon>
        <taxon>Acari</taxon>
        <taxon>Parasitiformes</taxon>
        <taxon>Ixodida</taxon>
        <taxon>Ixodoidea</taxon>
        <taxon>Ixodidae</taxon>
        <taxon>Hyalomminae</taxon>
        <taxon>Hyalomma</taxon>
    </lineage>
</organism>
<proteinExistence type="predicted"/>